<organism evidence="2 3">
    <name type="scientific">Euplotes crassus</name>
    <dbReference type="NCBI Taxonomy" id="5936"/>
    <lineage>
        <taxon>Eukaryota</taxon>
        <taxon>Sar</taxon>
        <taxon>Alveolata</taxon>
        <taxon>Ciliophora</taxon>
        <taxon>Intramacronucleata</taxon>
        <taxon>Spirotrichea</taxon>
        <taxon>Hypotrichia</taxon>
        <taxon>Euplotida</taxon>
        <taxon>Euplotidae</taxon>
        <taxon>Moneuplotes</taxon>
    </lineage>
</organism>
<dbReference type="PANTHER" id="PTHR40131:SF1">
    <property type="entry name" value="C1Q DOMAIN-CONTAINING PROTEIN"/>
    <property type="match status" value="1"/>
</dbReference>
<feature type="compositionally biased region" description="Polar residues" evidence="1">
    <location>
        <begin position="15"/>
        <end position="26"/>
    </location>
</feature>
<dbReference type="Proteomes" id="UP001295684">
    <property type="component" value="Unassembled WGS sequence"/>
</dbReference>
<dbReference type="PANTHER" id="PTHR40131">
    <property type="entry name" value="C1Q DOMAIN-CONTAINING PROTEIN"/>
    <property type="match status" value="1"/>
</dbReference>
<evidence type="ECO:0000313" key="2">
    <source>
        <dbReference type="EMBL" id="CAI2386287.1"/>
    </source>
</evidence>
<reference evidence="2" key="1">
    <citation type="submission" date="2023-07" db="EMBL/GenBank/DDBJ databases">
        <authorList>
            <consortium name="AG Swart"/>
            <person name="Singh M."/>
            <person name="Singh A."/>
            <person name="Seah K."/>
            <person name="Emmerich C."/>
        </authorList>
    </citation>
    <scope>NUCLEOTIDE SEQUENCE</scope>
    <source>
        <strain evidence="2">DP1</strain>
    </source>
</reference>
<dbReference type="AlphaFoldDB" id="A0AAD2D9R5"/>
<evidence type="ECO:0000256" key="1">
    <source>
        <dbReference type="SAM" id="MobiDB-lite"/>
    </source>
</evidence>
<evidence type="ECO:0000313" key="3">
    <source>
        <dbReference type="Proteomes" id="UP001295684"/>
    </source>
</evidence>
<feature type="region of interest" description="Disordered" evidence="1">
    <location>
        <begin position="1"/>
        <end position="34"/>
    </location>
</feature>
<comment type="caution">
    <text evidence="2">The sequence shown here is derived from an EMBL/GenBank/DDBJ whole genome shotgun (WGS) entry which is preliminary data.</text>
</comment>
<keyword evidence="3" id="KW-1185">Reference proteome</keyword>
<name>A0AAD2D9R5_EUPCR</name>
<protein>
    <submittedName>
        <fullName evidence="2">Uncharacterized protein</fullName>
    </submittedName>
</protein>
<dbReference type="EMBL" id="CAMPGE010028783">
    <property type="protein sequence ID" value="CAI2386287.1"/>
    <property type="molecule type" value="Genomic_DNA"/>
</dbReference>
<sequence>MFREDQENRPVSGFTPKSLNTRSSYTKGEASELDNDPNSVSIIRELLNSDGEWATVPEILKLTMTAFYKVLSSHSSTFQEMGNALVMKANKVDVQSLLSSKLNIKDFKQTVAEVSEDIESKASLSQVHKIIESQLNSGLSSRGSKQPEFSQQLEDLQVKVRDIFKEINLKLADYDQILNDHKSELDNKANIDNINELLNNKANKRTVAEALHRKANKEEVEKIMANKITAEDIDRIIGQLNEKANISDIHHLENLIESKTDRNELREMIQTRSSPDKESVDRSFLNTLQREKDLNSSKIENLELTIKSHIKKIDSELKTIIDNFNSGLAKKADFRDIEGIGANIYNKADIGSVTEMISEAKDSILEKFRKIKDDFNNQRKDIYEEMYDRYNKQSTKIEKCIKDVKSIKDTSKDINKENKTIRSDVKGIIFKEAELISSQVREEINKAVDELHTARIKIDHELSQKVRKGDLVELKNDVAQMIDSKVGESEVQTALNNLQSDLANRLVNTKLEVQNNLSSVKDNINHQLSKKCNVDEVNEMLSCKMDTHHCQQLLEKKANKVDIDSIKGVIDRIIREVDLKISGKDLQHHIDFTRSSIEDMTKEILQKAQAKDLVKLDDEKVGRDEMERIFQNMTKELQDKVSSQEVKASLDEQALINEALCSENCLGRWVWKSGELKASCLVPWEIQCVNTCPDNFIWEKNKTSIICISPGLYELSMGIFSKKNPNVQIQVNGEGILTLFKDADTIERHNSTKIKDLGSHSAGNITGLTHQDYISLPARARVSFIFDGMSKAEGFLSLKKL</sequence>
<gene>
    <name evidence="2" type="ORF">ECRASSUSDP1_LOCUS27897</name>
</gene>
<accession>A0AAD2D9R5</accession>
<proteinExistence type="predicted"/>